<dbReference type="FunFam" id="1.20.1260.20:FF:000001">
    <property type="entry name" value="PPE family protein PPE41"/>
    <property type="match status" value="1"/>
</dbReference>
<dbReference type="Gene3D" id="1.20.1260.20">
    <property type="entry name" value="PPE superfamily"/>
    <property type="match status" value="1"/>
</dbReference>
<proteinExistence type="inferred from homology"/>
<dbReference type="InterPro" id="IPR038332">
    <property type="entry name" value="PPE_sf"/>
</dbReference>
<protein>
    <submittedName>
        <fullName evidence="5">Uncharacterized protein</fullName>
    </submittedName>
</protein>
<dbReference type="InterPro" id="IPR000030">
    <property type="entry name" value="PPE_dom"/>
</dbReference>
<dbReference type="SUPFAM" id="SSF140459">
    <property type="entry name" value="PE/PPE dimer-like"/>
    <property type="match status" value="1"/>
</dbReference>
<evidence type="ECO:0000256" key="2">
    <source>
        <dbReference type="SAM" id="MobiDB-lite"/>
    </source>
</evidence>
<feature type="region of interest" description="Disordered" evidence="2">
    <location>
        <begin position="380"/>
        <end position="411"/>
    </location>
</feature>
<feature type="compositionally biased region" description="Polar residues" evidence="2">
    <location>
        <begin position="396"/>
        <end position="405"/>
    </location>
</feature>
<dbReference type="Pfam" id="PF00823">
    <property type="entry name" value="PPE"/>
    <property type="match status" value="1"/>
</dbReference>
<evidence type="ECO:0000259" key="4">
    <source>
        <dbReference type="Pfam" id="PF12484"/>
    </source>
</evidence>
<gene>
    <name evidence="5" type="ORF">BST33_10830</name>
</gene>
<comment type="caution">
    <text evidence="5">The sequence shown here is derived from an EMBL/GenBank/DDBJ whole genome shotgun (WGS) entry which is preliminary data.</text>
</comment>
<keyword evidence="6" id="KW-1185">Reference proteome</keyword>
<evidence type="ECO:0000313" key="5">
    <source>
        <dbReference type="EMBL" id="ORB00813.1"/>
    </source>
</evidence>
<organism evidence="5 6">
    <name type="scientific">Mycolicibacter minnesotensis</name>
    <dbReference type="NCBI Taxonomy" id="1118379"/>
    <lineage>
        <taxon>Bacteria</taxon>
        <taxon>Bacillati</taxon>
        <taxon>Actinomycetota</taxon>
        <taxon>Actinomycetes</taxon>
        <taxon>Mycobacteriales</taxon>
        <taxon>Mycobacteriaceae</taxon>
        <taxon>Mycolicibacter</taxon>
    </lineage>
</organism>
<comment type="similarity">
    <text evidence="1">Belongs to the mycobacterial PPE family.</text>
</comment>
<dbReference type="Proteomes" id="UP000192320">
    <property type="component" value="Unassembled WGS sequence"/>
</dbReference>
<evidence type="ECO:0000313" key="6">
    <source>
        <dbReference type="Proteomes" id="UP000192320"/>
    </source>
</evidence>
<dbReference type="Pfam" id="PF12484">
    <property type="entry name" value="PPE-SVP"/>
    <property type="match status" value="1"/>
</dbReference>
<name>A0A7I7R8Q4_9MYCO</name>
<dbReference type="PANTHER" id="PTHR46766:SF1">
    <property type="entry name" value="GLUTAMINE-RICH PROTEIN 2"/>
    <property type="match status" value="1"/>
</dbReference>
<sequence>MNFAALPPEVNSGLMYTGAGSGPMLAAATAWSTLAAELHSAAAGYESVVAELTSAAWSGPSATAMVAAATPYTAWLNATAGQAEKAALQAKAAVAAYEAAFALTVPPPVIAANRARLLALLASNILGQNAAAIAATEAEYGEMWAQDATAMYSYSALSKTAAELEPFAPAPQTANPAGPLMQNGSSAANMAQMVASRLASAVPLAGSAESQAPMPALAGAIGLLGDSPPALFQWMGVIADETAIGIALPMSVLGVWLSGAAMYFSEQDSQEIFDTQDVLRAGQRNILGALDQLGAHAELPALDKLRIPHVPVVSAIGEAFPLGALSTPISWAEAAPEIRHMSYSSPLAAAPPTAGGLGTAFGQMALAGMGGSALAGAVNQRRSDSPAAPAAAAVTGATTSETSEQSAHKPGLTPLTSVVELAAGIRELGELHDAGYLTVEEFAEQKRRLLAR</sequence>
<feature type="domain" description="PPE" evidence="3">
    <location>
        <begin position="2"/>
        <end position="162"/>
    </location>
</feature>
<dbReference type="OrthoDB" id="4710479at2"/>
<dbReference type="GO" id="GO:0052572">
    <property type="term" value="P:response to host immune response"/>
    <property type="evidence" value="ECO:0007669"/>
    <property type="project" value="TreeGrafter"/>
</dbReference>
<dbReference type="EMBL" id="MVHZ01000009">
    <property type="protein sequence ID" value="ORB00813.1"/>
    <property type="molecule type" value="Genomic_DNA"/>
</dbReference>
<dbReference type="InterPro" id="IPR022171">
    <property type="entry name" value="PPE_C"/>
</dbReference>
<dbReference type="PANTHER" id="PTHR46766">
    <property type="entry name" value="GLUTAMINE-RICH PROTEIN 2"/>
    <property type="match status" value="1"/>
</dbReference>
<feature type="domain" description="PPE family C-terminal" evidence="4">
    <location>
        <begin position="315"/>
        <end position="381"/>
    </location>
</feature>
<evidence type="ECO:0000256" key="1">
    <source>
        <dbReference type="ARBA" id="ARBA00010652"/>
    </source>
</evidence>
<dbReference type="AlphaFoldDB" id="A0A7I7R8Q4"/>
<evidence type="ECO:0000259" key="3">
    <source>
        <dbReference type="Pfam" id="PF00823"/>
    </source>
</evidence>
<dbReference type="RefSeq" id="WP_083025863.1">
    <property type="nucleotide sequence ID" value="NZ_AP022589.1"/>
</dbReference>
<reference evidence="5 6" key="1">
    <citation type="submission" date="2017-02" db="EMBL/GenBank/DDBJ databases">
        <title>The new phylogeny of genus Mycobacterium.</title>
        <authorList>
            <person name="Tortoli E."/>
            <person name="Trovato A."/>
            <person name="Cirillo D.M."/>
        </authorList>
    </citation>
    <scope>NUCLEOTIDE SEQUENCE [LARGE SCALE GENOMIC DNA]</scope>
    <source>
        <strain evidence="5 6">DSM 45633</strain>
    </source>
</reference>
<accession>A0A7I7R8Q4</accession>